<dbReference type="RefSeq" id="WP_099698508.1">
    <property type="nucleotide sequence ID" value="NZ_NOVD01000036.1"/>
</dbReference>
<protein>
    <submittedName>
        <fullName evidence="1">Uncharacterized protein</fullName>
    </submittedName>
</protein>
<accession>A0A2A5J3Q2</accession>
<gene>
    <name evidence="1" type="ORF">CHR55_27210</name>
</gene>
<dbReference type="Proteomes" id="UP000230886">
    <property type="component" value="Unassembled WGS sequence"/>
</dbReference>
<sequence length="68" mass="7539">MTDTADQLNPLPLAEDRASIRRKIADVWLYEIARQPMSLCADDGTKVLALAELTLRMVEESGYARSAS</sequence>
<name>A0A2A5J3Q2_RHOSG</name>
<dbReference type="AlphaFoldDB" id="A0A2A5J3Q2"/>
<organism evidence="1 2">
    <name type="scientific">Rhodococcus qingshengii</name>
    <dbReference type="NCBI Taxonomy" id="334542"/>
    <lineage>
        <taxon>Bacteria</taxon>
        <taxon>Bacillati</taxon>
        <taxon>Actinomycetota</taxon>
        <taxon>Actinomycetes</taxon>
        <taxon>Mycobacteriales</taxon>
        <taxon>Nocardiaceae</taxon>
        <taxon>Rhodococcus</taxon>
        <taxon>Rhodococcus erythropolis group</taxon>
    </lineage>
</organism>
<reference evidence="1 2" key="1">
    <citation type="submission" date="2017-07" db="EMBL/GenBank/DDBJ databases">
        <title>Draft sequence of Rhodococcus enclensis 23b-28.</title>
        <authorList>
            <person name="Besaury L."/>
            <person name="Sancelme M."/>
            <person name="Amato P."/>
            <person name="Lallement A."/>
            <person name="Delort A.-M."/>
        </authorList>
    </citation>
    <scope>NUCLEOTIDE SEQUENCE [LARGE SCALE GENOMIC DNA]</scope>
    <source>
        <strain evidence="1 2">23b-28</strain>
    </source>
</reference>
<comment type="caution">
    <text evidence="1">The sequence shown here is derived from an EMBL/GenBank/DDBJ whole genome shotgun (WGS) entry which is preliminary data.</text>
</comment>
<dbReference type="EMBL" id="NOVD01000036">
    <property type="protein sequence ID" value="PCK24133.1"/>
    <property type="molecule type" value="Genomic_DNA"/>
</dbReference>
<evidence type="ECO:0000313" key="2">
    <source>
        <dbReference type="Proteomes" id="UP000230886"/>
    </source>
</evidence>
<proteinExistence type="predicted"/>
<evidence type="ECO:0000313" key="1">
    <source>
        <dbReference type="EMBL" id="PCK24133.1"/>
    </source>
</evidence>